<dbReference type="GO" id="GO:0006357">
    <property type="term" value="P:regulation of transcription by RNA polymerase II"/>
    <property type="evidence" value="ECO:0007669"/>
    <property type="project" value="InterPro"/>
</dbReference>
<reference evidence="2 3" key="1">
    <citation type="submission" date="2018-05" db="EMBL/GenBank/DDBJ databases">
        <title>Genome sequencing and assembly of the regulated plant pathogen Lachnellula willkommii and related sister species for the development of diagnostic species identification markers.</title>
        <authorList>
            <person name="Giroux E."/>
            <person name="Bilodeau G."/>
        </authorList>
    </citation>
    <scope>NUCLEOTIDE SEQUENCE [LARGE SCALE GENOMIC DNA]</scope>
    <source>
        <strain evidence="2 3">CBS 185.66</strain>
    </source>
</reference>
<dbReference type="Proteomes" id="UP000431533">
    <property type="component" value="Unassembled WGS sequence"/>
</dbReference>
<dbReference type="GO" id="GO:0016538">
    <property type="term" value="F:cyclin-dependent protein serine/threonine kinase regulator activity"/>
    <property type="evidence" value="ECO:0007669"/>
    <property type="project" value="InterPro"/>
</dbReference>
<dbReference type="EMBL" id="QGMH01000108">
    <property type="protein sequence ID" value="TVY25050.1"/>
    <property type="molecule type" value="Genomic_DNA"/>
</dbReference>
<keyword evidence="3" id="KW-1185">Reference proteome</keyword>
<feature type="compositionally biased region" description="Polar residues" evidence="1">
    <location>
        <begin position="58"/>
        <end position="69"/>
    </location>
</feature>
<feature type="region of interest" description="Disordered" evidence="1">
    <location>
        <begin position="373"/>
        <end position="574"/>
    </location>
</feature>
<dbReference type="InterPro" id="IPR036915">
    <property type="entry name" value="Cyclin-like_sf"/>
</dbReference>
<proteinExistence type="predicted"/>
<dbReference type="AlphaFoldDB" id="A0A8H8R0A2"/>
<dbReference type="Gene3D" id="1.10.472.10">
    <property type="entry name" value="Cyclin-like"/>
    <property type="match status" value="2"/>
</dbReference>
<feature type="compositionally biased region" description="Basic and acidic residues" evidence="1">
    <location>
        <begin position="490"/>
        <end position="516"/>
    </location>
</feature>
<feature type="compositionally biased region" description="Basic and acidic residues" evidence="1">
    <location>
        <begin position="1"/>
        <end position="11"/>
    </location>
</feature>
<evidence type="ECO:0000313" key="3">
    <source>
        <dbReference type="Proteomes" id="UP000431533"/>
    </source>
</evidence>
<protein>
    <submittedName>
        <fullName evidence="2">Cyclin</fullName>
    </submittedName>
</protein>
<feature type="compositionally biased region" description="Acidic residues" evidence="1">
    <location>
        <begin position="565"/>
        <end position="574"/>
    </location>
</feature>
<comment type="caution">
    <text evidence="2">The sequence shown here is derived from an EMBL/GenBank/DDBJ whole genome shotgun (WGS) entry which is preliminary data.</text>
</comment>
<feature type="region of interest" description="Disordered" evidence="1">
    <location>
        <begin position="1"/>
        <end position="69"/>
    </location>
</feature>
<dbReference type="RefSeq" id="XP_031003838.1">
    <property type="nucleotide sequence ID" value="XM_031152282.1"/>
</dbReference>
<dbReference type="CDD" id="cd20546">
    <property type="entry name" value="CYCLIN_SpCG1C_ScCTK2-like_rpt2"/>
    <property type="match status" value="1"/>
</dbReference>
<dbReference type="SUPFAM" id="SSF47954">
    <property type="entry name" value="Cyclin-like"/>
    <property type="match status" value="3"/>
</dbReference>
<evidence type="ECO:0000313" key="2">
    <source>
        <dbReference type="EMBL" id="TVY25050.1"/>
    </source>
</evidence>
<evidence type="ECO:0000256" key="1">
    <source>
        <dbReference type="SAM" id="MobiDB-lite"/>
    </source>
</evidence>
<dbReference type="GeneID" id="41987551"/>
<dbReference type="InterPro" id="IPR043198">
    <property type="entry name" value="Cyclin/Ssn8"/>
</dbReference>
<dbReference type="OrthoDB" id="25002at2759"/>
<feature type="compositionally biased region" description="Polar residues" evidence="1">
    <location>
        <begin position="442"/>
        <end position="452"/>
    </location>
</feature>
<gene>
    <name evidence="2" type="primary">pch1</name>
    <name evidence="2" type="ORF">LHYA1_G007353</name>
</gene>
<feature type="compositionally biased region" description="Polar residues" evidence="1">
    <location>
        <begin position="395"/>
        <end position="421"/>
    </location>
</feature>
<dbReference type="PANTHER" id="PTHR10026">
    <property type="entry name" value="CYCLIN"/>
    <property type="match status" value="1"/>
</dbReference>
<name>A0A8H8R0A2_9HELO</name>
<accession>A0A8H8R0A2</accession>
<feature type="region of interest" description="Disordered" evidence="1">
    <location>
        <begin position="152"/>
        <end position="171"/>
    </location>
</feature>
<organism evidence="2 3">
    <name type="scientific">Lachnellula hyalina</name>
    <dbReference type="NCBI Taxonomy" id="1316788"/>
    <lineage>
        <taxon>Eukaryota</taxon>
        <taxon>Fungi</taxon>
        <taxon>Dikarya</taxon>
        <taxon>Ascomycota</taxon>
        <taxon>Pezizomycotina</taxon>
        <taxon>Leotiomycetes</taxon>
        <taxon>Helotiales</taxon>
        <taxon>Lachnaceae</taxon>
        <taxon>Lachnellula</taxon>
    </lineage>
</organism>
<sequence>MTTVERYRPPRIDFASDAPSNARRSHSAFSTITNIPPAVPSPPQLSRNSPPREPHPQAESSPTVKMASEDSSQWIFTEAEISSSPSIAHGIPPKDERCLRAKGANFILQAGILLKLPQLTIATASIFFQRFYMRASMDQSKVGGIHHYVRSSQTQTPSTLAGPPSKLPRSKSHANLMVKDPQANYESMEQTIAGTALFLATKTEENCRKTKEVVIACAKVAQKNSNLVIDEQSKEYWRWRDNILLFEEQMLEFLTFDVVLKSPHNILYEILNKLHIEENRKLRNAAWAFLNDGCLTTLYLQVPSRDCAIAAVYFAAGFTGETIPDDENGNPWWERVGGRPDKITTATGIMFEFWTENPLQRSENPYEQSPFTFVSEEDLHRSRRRASLRADAGSNEDTPSPGQSQPMQNGHSQQSQASTAPAVNGNGAVAPNDKLLSPRLNAETSVNGSSDTALKEAANDPATHLSTGGSAISAAGPLGEAPKPSPKRKSPGDGDREEPPSKRSKKISDSSEESAKTLRSQNTSDNSEESAKTLVASETNEAANLDASGPVVEADAPKEPVATTEESEEGELEE</sequence>